<dbReference type="RefSeq" id="WP_109063031.1">
    <property type="nucleotide sequence ID" value="NZ_QETA01000008.1"/>
</dbReference>
<dbReference type="InterPro" id="IPR005835">
    <property type="entry name" value="NTP_transferase_dom"/>
</dbReference>
<comment type="caution">
    <text evidence="2">The sequence shown here is derived from an EMBL/GenBank/DDBJ whole genome shotgun (WGS) entry which is preliminary data.</text>
</comment>
<dbReference type="GO" id="GO:0016787">
    <property type="term" value="F:hydrolase activity"/>
    <property type="evidence" value="ECO:0007669"/>
    <property type="project" value="UniProtKB-KW"/>
</dbReference>
<dbReference type="SUPFAM" id="SSF53448">
    <property type="entry name" value="Nucleotide-diphospho-sugar transferases"/>
    <property type="match status" value="1"/>
</dbReference>
<name>A0A2V1JTL5_9BURK</name>
<dbReference type="AlphaFoldDB" id="A0A2V1JTL5"/>
<dbReference type="Proteomes" id="UP000245212">
    <property type="component" value="Unassembled WGS sequence"/>
</dbReference>
<gene>
    <name evidence="2" type="ORF">DD235_15510</name>
</gene>
<evidence type="ECO:0000313" key="2">
    <source>
        <dbReference type="EMBL" id="PWF21224.1"/>
    </source>
</evidence>
<sequence length="231" mass="24308">MQVYILCGGAGTRLGSVLQGGQKALVDIHGKPFLALVLTQLGMAGITRAILCAHYRADQIEEALPHLEAESGVALSMVTEPTPMGTGGAVLHALTAEPAQGRYLVLNADTFLSAHAYRMMLESDRDTLLAVETPDSARYGALSLGAEGRILALNEKSSAGAGLVNAGVYGFSPDTLSGFAVAPCSMEREILPALIERQQLYSVAYDGLFVDIGIPQALSSFRDMVQAGELI</sequence>
<keyword evidence="2" id="KW-0378">Hydrolase</keyword>
<dbReference type="Gene3D" id="3.90.550.10">
    <property type="entry name" value="Spore Coat Polysaccharide Biosynthesis Protein SpsA, Chain A"/>
    <property type="match status" value="1"/>
</dbReference>
<dbReference type="PANTHER" id="PTHR22572">
    <property type="entry name" value="SUGAR-1-PHOSPHATE GUANYL TRANSFERASE"/>
    <property type="match status" value="1"/>
</dbReference>
<organism evidence="2 3">
    <name type="scientific">Corticimicrobacter populi</name>
    <dbReference type="NCBI Taxonomy" id="2175229"/>
    <lineage>
        <taxon>Bacteria</taxon>
        <taxon>Pseudomonadati</taxon>
        <taxon>Pseudomonadota</taxon>
        <taxon>Betaproteobacteria</taxon>
        <taxon>Burkholderiales</taxon>
        <taxon>Alcaligenaceae</taxon>
        <taxon>Corticimicrobacter</taxon>
    </lineage>
</organism>
<proteinExistence type="predicted"/>
<dbReference type="EMBL" id="QETA01000008">
    <property type="protein sequence ID" value="PWF21224.1"/>
    <property type="molecule type" value="Genomic_DNA"/>
</dbReference>
<feature type="domain" description="Nucleotidyl transferase" evidence="1">
    <location>
        <begin position="5"/>
        <end position="220"/>
    </location>
</feature>
<evidence type="ECO:0000313" key="3">
    <source>
        <dbReference type="Proteomes" id="UP000245212"/>
    </source>
</evidence>
<reference evidence="3" key="1">
    <citation type="submission" date="2018-05" db="EMBL/GenBank/DDBJ databases">
        <authorList>
            <person name="Li Y."/>
        </authorList>
    </citation>
    <scope>NUCLEOTIDE SEQUENCE [LARGE SCALE GENOMIC DNA]</scope>
    <source>
        <strain evidence="3">3d-2-2</strain>
    </source>
</reference>
<dbReference type="InterPro" id="IPR029044">
    <property type="entry name" value="Nucleotide-diphossugar_trans"/>
</dbReference>
<keyword evidence="3" id="KW-1185">Reference proteome</keyword>
<protein>
    <submittedName>
        <fullName evidence="2">HAD family hydrolase</fullName>
    </submittedName>
</protein>
<evidence type="ECO:0000259" key="1">
    <source>
        <dbReference type="Pfam" id="PF00483"/>
    </source>
</evidence>
<dbReference type="InterPro" id="IPR050486">
    <property type="entry name" value="Mannose-1P_guanyltransferase"/>
</dbReference>
<dbReference type="Pfam" id="PF00483">
    <property type="entry name" value="NTP_transferase"/>
    <property type="match status" value="1"/>
</dbReference>
<accession>A0A2V1JTL5</accession>